<dbReference type="GO" id="GO:0009279">
    <property type="term" value="C:cell outer membrane"/>
    <property type="evidence" value="ECO:0007669"/>
    <property type="project" value="UniProtKB-SubCell"/>
</dbReference>
<keyword evidence="9 10" id="KW-0998">Cell outer membrane</keyword>
<dbReference type="PROSITE" id="PS52016">
    <property type="entry name" value="TONB_DEPENDENT_REC_3"/>
    <property type="match status" value="1"/>
</dbReference>
<dbReference type="NCBIfam" id="TIGR04056">
    <property type="entry name" value="OMP_RagA_SusC"/>
    <property type="match status" value="1"/>
</dbReference>
<evidence type="ECO:0000256" key="11">
    <source>
        <dbReference type="RuleBase" id="RU003357"/>
    </source>
</evidence>
<evidence type="ECO:0000313" key="14">
    <source>
        <dbReference type="EMBL" id="ADY30814.1"/>
    </source>
</evidence>
<keyword evidence="5" id="KW-0732">Signal</keyword>
<comment type="subcellular location">
    <subcellularLocation>
        <location evidence="1 10">Cell outer membrane</location>
        <topology evidence="1 10">Multi-pass membrane protein</topology>
    </subcellularLocation>
</comment>
<reference evidence="14 15" key="1">
    <citation type="journal article" date="2011" name="Stand. Genomic Sci.">
        <title>Complete genome sequence of Cellulophaga lytica type strain (LIM- 21).</title>
        <authorList>
            <person name="Pati A."/>
            <person name="Abt B."/>
            <person name="Teshima H."/>
            <person name="Nolan M."/>
            <person name="Lapidus A."/>
            <person name="Lucas S."/>
            <person name="Hammon N."/>
            <person name="Deshpande S."/>
            <person name="Cheng J.F."/>
            <person name="Tapia R."/>
            <person name="Han C."/>
            <person name="Goodwin L."/>
            <person name="Pitluck S."/>
            <person name="Liolios K."/>
            <person name="Pagani I."/>
            <person name="Mavromatis K."/>
            <person name="Ovchinikova G."/>
            <person name="Chen A."/>
            <person name="Palaniappan K."/>
            <person name="Land M."/>
            <person name="Hauser L."/>
            <person name="Jeffries C.D."/>
            <person name="Detter J.C."/>
            <person name="Brambilla E.M."/>
            <person name="Kannan K.P."/>
            <person name="Rohde M."/>
            <person name="Spring S."/>
            <person name="Goker M."/>
            <person name="Woyke T."/>
            <person name="Bristow J."/>
            <person name="Eisen J.A."/>
            <person name="Markowitz V."/>
            <person name="Hugenholtz P."/>
            <person name="Kyrpides N.C."/>
            <person name="Klenk H.P."/>
            <person name="Ivanova N."/>
        </authorList>
    </citation>
    <scope>NUCLEOTIDE SEQUENCE [LARGE SCALE GENOMIC DNA]</scope>
    <source>
        <strain evidence="15">ATCC 23178 / DSM 7489 / JCM 8516 / NBRC 14961 / NCIMB 1423 / VKM B-1433 / Cy l20</strain>
    </source>
</reference>
<dbReference type="InterPro" id="IPR036942">
    <property type="entry name" value="Beta-barrel_TonB_sf"/>
</dbReference>
<dbReference type="Pfam" id="PF00593">
    <property type="entry name" value="TonB_dep_Rec_b-barrel"/>
    <property type="match status" value="1"/>
</dbReference>
<evidence type="ECO:0000256" key="10">
    <source>
        <dbReference type="PROSITE-ProRule" id="PRU01360"/>
    </source>
</evidence>
<dbReference type="InterPro" id="IPR008969">
    <property type="entry name" value="CarboxyPept-like_regulatory"/>
</dbReference>
<dbReference type="Proteomes" id="UP000007487">
    <property type="component" value="Chromosome"/>
</dbReference>
<dbReference type="Pfam" id="PF13715">
    <property type="entry name" value="CarbopepD_reg_2"/>
    <property type="match status" value="1"/>
</dbReference>
<keyword evidence="7 10" id="KW-0472">Membrane</keyword>
<keyword evidence="8 14" id="KW-0675">Receptor</keyword>
<evidence type="ECO:0000256" key="5">
    <source>
        <dbReference type="ARBA" id="ARBA00022729"/>
    </source>
</evidence>
<dbReference type="SUPFAM" id="SSF56935">
    <property type="entry name" value="Porins"/>
    <property type="match status" value="1"/>
</dbReference>
<evidence type="ECO:0000256" key="1">
    <source>
        <dbReference type="ARBA" id="ARBA00004571"/>
    </source>
</evidence>
<name>F0RCT2_CELLC</name>
<protein>
    <submittedName>
        <fullName evidence="14">TonB-dependent receptor plug</fullName>
    </submittedName>
</protein>
<organism evidence="14 15">
    <name type="scientific">Cellulophaga lytica (strain ATCC 23178 / DSM 7489 / JCM 8516 / NBRC 14961 / NCIMB 1423 / VKM B-1433 / Cy l20)</name>
    <dbReference type="NCBI Taxonomy" id="867900"/>
    <lineage>
        <taxon>Bacteria</taxon>
        <taxon>Pseudomonadati</taxon>
        <taxon>Bacteroidota</taxon>
        <taxon>Flavobacteriia</taxon>
        <taxon>Flavobacteriales</taxon>
        <taxon>Flavobacteriaceae</taxon>
        <taxon>Cellulophaga</taxon>
    </lineage>
</organism>
<keyword evidence="3 10" id="KW-1134">Transmembrane beta strand</keyword>
<accession>F0RCT2</accession>
<keyword evidence="6 11" id="KW-0798">TonB box</keyword>
<dbReference type="SUPFAM" id="SSF49464">
    <property type="entry name" value="Carboxypeptidase regulatory domain-like"/>
    <property type="match status" value="1"/>
</dbReference>
<evidence type="ECO:0000256" key="8">
    <source>
        <dbReference type="ARBA" id="ARBA00023170"/>
    </source>
</evidence>
<dbReference type="GO" id="GO:0015344">
    <property type="term" value="F:siderophore uptake transmembrane transporter activity"/>
    <property type="evidence" value="ECO:0007669"/>
    <property type="project" value="TreeGrafter"/>
</dbReference>
<dbReference type="eggNOG" id="COG4771">
    <property type="taxonomic scope" value="Bacteria"/>
</dbReference>
<dbReference type="EMBL" id="CP002534">
    <property type="protein sequence ID" value="ADY30814.1"/>
    <property type="molecule type" value="Genomic_DNA"/>
</dbReference>
<evidence type="ECO:0000256" key="6">
    <source>
        <dbReference type="ARBA" id="ARBA00023077"/>
    </source>
</evidence>
<evidence type="ECO:0000256" key="2">
    <source>
        <dbReference type="ARBA" id="ARBA00022448"/>
    </source>
</evidence>
<evidence type="ECO:0000256" key="9">
    <source>
        <dbReference type="ARBA" id="ARBA00023237"/>
    </source>
</evidence>
<dbReference type="eggNOG" id="COG4206">
    <property type="taxonomic scope" value="Bacteria"/>
</dbReference>
<dbReference type="Gene3D" id="2.40.170.20">
    <property type="entry name" value="TonB-dependent receptor, beta-barrel domain"/>
    <property type="match status" value="1"/>
</dbReference>
<dbReference type="InterPro" id="IPR023997">
    <property type="entry name" value="TonB-dep_OMP_SusC/RagA_CS"/>
</dbReference>
<dbReference type="InterPro" id="IPR023996">
    <property type="entry name" value="TonB-dep_OMP_SusC/RagA"/>
</dbReference>
<dbReference type="STRING" id="867900.Celly_2997"/>
<evidence type="ECO:0000256" key="4">
    <source>
        <dbReference type="ARBA" id="ARBA00022692"/>
    </source>
</evidence>
<keyword evidence="15" id="KW-1185">Reference proteome</keyword>
<dbReference type="GO" id="GO:0044718">
    <property type="term" value="P:siderophore transmembrane transport"/>
    <property type="evidence" value="ECO:0007669"/>
    <property type="project" value="TreeGrafter"/>
</dbReference>
<evidence type="ECO:0000259" key="12">
    <source>
        <dbReference type="Pfam" id="PF00593"/>
    </source>
</evidence>
<dbReference type="InterPro" id="IPR037066">
    <property type="entry name" value="Plug_dom_sf"/>
</dbReference>
<evidence type="ECO:0000256" key="7">
    <source>
        <dbReference type="ARBA" id="ARBA00023136"/>
    </source>
</evidence>
<dbReference type="InterPro" id="IPR039426">
    <property type="entry name" value="TonB-dep_rcpt-like"/>
</dbReference>
<evidence type="ECO:0000313" key="15">
    <source>
        <dbReference type="Proteomes" id="UP000007487"/>
    </source>
</evidence>
<gene>
    <name evidence="14" type="ordered locus">Celly_2997</name>
</gene>
<dbReference type="Gene3D" id="2.60.40.1120">
    <property type="entry name" value="Carboxypeptidase-like, regulatory domain"/>
    <property type="match status" value="1"/>
</dbReference>
<dbReference type="PANTHER" id="PTHR30069">
    <property type="entry name" value="TONB-DEPENDENT OUTER MEMBRANE RECEPTOR"/>
    <property type="match status" value="1"/>
</dbReference>
<dbReference type="Pfam" id="PF07715">
    <property type="entry name" value="Plug"/>
    <property type="match status" value="1"/>
</dbReference>
<dbReference type="InterPro" id="IPR000531">
    <property type="entry name" value="Beta-barrel_TonB"/>
</dbReference>
<dbReference type="KEGG" id="cly:Celly_2997"/>
<evidence type="ECO:0000256" key="3">
    <source>
        <dbReference type="ARBA" id="ARBA00022452"/>
    </source>
</evidence>
<keyword evidence="4 10" id="KW-0812">Transmembrane</keyword>
<dbReference type="NCBIfam" id="TIGR04057">
    <property type="entry name" value="SusC_RagA_signa"/>
    <property type="match status" value="1"/>
</dbReference>
<dbReference type="PANTHER" id="PTHR30069:SF29">
    <property type="entry name" value="HEMOGLOBIN AND HEMOGLOBIN-HAPTOGLOBIN-BINDING PROTEIN 1-RELATED"/>
    <property type="match status" value="1"/>
</dbReference>
<sequence>MKKLKSYIKLYFVISLVLTSNIVLGFNQPEKISVILNKVSLDKVFKAIENKTEYTFVYDNSIVKSTTKKNYNYTNTTLKEILAKLSEEEKIAFKVINKTITVAKKTEQLKTIKGIVIDKDNIPLAGASVLIKGAKTGTTTDFDGKFSLDINVQATTLIVNYMGFESKEITTDNRSFYQIILEENVNALNEVVVTALGIKREEKKLGYAQQTVKGEQLTDARPNNWSDALRGKVPGLNIQSLGGPLNSQEIKLRGDSSLNPGNNAALVVVDGVPVTSGLASTGASNSYMGGDASNDTPVDLGNGISDLNPEDIESVSVLKGAGAAALYGSRAANGVVIITTKSGKKQQGLGITYSSNTKFDVVTRYPDYQYKYGQGSGKGSYLKPDGSTYYTYGASEDGKSTAGSSSAFGPKFEGQYYFQYDPTVEGQSLERQLWQPYKNNRSDFWRVGSTLTQNLAIQGGNDKGSMRASLTHSKNEWIMPNTGFNQLSISVNSKYQITDNVKISSVVNYRDRNSDNLPGTGYNNHSIAYFMIFQNPNVNLDWYRPIWKKDKEGLSMIRPYSSYIDNPYGIAYEVENTLEHDAVTGNIRADINLTPKLDLMLRTSLNSYNKNAEQRRPYDINRYKTGYYKTTSIFKREVNSDFLLTYNNNIKNIDLNASVGANAMVYKYNRLDSWTVGLETPGIYNLVNGTNLFTNEYEGNEKVNSLYGMLSLGFNNKLFLDITGRNDWSSTLPKENWSFFYPSANASILLNEIFTLPVAIDFAKLRFSYAKVGNDAPRYSTKKYFGRSGYEFASSAVAPTTLYNTELKPEQTTSYEAGLDLRLLKNRLSLDAAVYETFTDNQILKVPLAQSSGYSYAWINSGEVRNRGVELSLKATPVKTKNFNWNTTMTWSTNKSKVMSLDDRLEGKLQMMSSSNARLVAKEGESATALYGRGFERNENGDILYTDNGYPIKTDDDIYIGETTPDWRAGFINSFKYKNLRLNMVIDGQYGGVIYSHTHHKLTQQGKLKHTLRGREEGELIGKGVVDNGDGTYRPNTTPLPIAVYYDKHYERVNTEANSFDASFVKLREVSLEYKVPAKFLKSLFISSASCSVYGRNLGVWTDFPIYDPEVAAQAGGTNIFTGVEVGQLPVATEFGFNVKLGL</sequence>
<feature type="domain" description="TonB-dependent receptor plug" evidence="13">
    <location>
        <begin position="205"/>
        <end position="335"/>
    </location>
</feature>
<keyword evidence="2 10" id="KW-0813">Transport</keyword>
<comment type="similarity">
    <text evidence="10 11">Belongs to the TonB-dependent receptor family.</text>
</comment>
<feature type="domain" description="TonB-dependent receptor-like beta-barrel" evidence="12">
    <location>
        <begin position="515"/>
        <end position="983"/>
    </location>
</feature>
<dbReference type="AlphaFoldDB" id="F0RCT2"/>
<dbReference type="HOGENOM" id="CLU_004317_2_1_10"/>
<dbReference type="InterPro" id="IPR012910">
    <property type="entry name" value="Plug_dom"/>
</dbReference>
<evidence type="ECO:0000259" key="13">
    <source>
        <dbReference type="Pfam" id="PF07715"/>
    </source>
</evidence>
<dbReference type="Gene3D" id="2.170.130.10">
    <property type="entry name" value="TonB-dependent receptor, plug domain"/>
    <property type="match status" value="1"/>
</dbReference>
<proteinExistence type="inferred from homology"/>